<keyword evidence="4" id="KW-1185">Reference proteome</keyword>
<name>G3AXD7_CANTC</name>
<evidence type="ECO:0000256" key="2">
    <source>
        <dbReference type="SAM" id="Phobius"/>
    </source>
</evidence>
<evidence type="ECO:0008006" key="5">
    <source>
        <dbReference type="Google" id="ProtNLM"/>
    </source>
</evidence>
<dbReference type="PRINTS" id="PR02070">
    <property type="entry name" value="NGLYCOSEOS1"/>
</dbReference>
<feature type="compositionally biased region" description="Polar residues" evidence="1">
    <location>
        <begin position="98"/>
        <end position="118"/>
    </location>
</feature>
<dbReference type="STRING" id="590646.G3AXD7"/>
<dbReference type="AlphaFoldDB" id="G3AXD7"/>
<feature type="compositionally biased region" description="Low complexity" evidence="1">
    <location>
        <begin position="119"/>
        <end position="146"/>
    </location>
</feature>
<dbReference type="EMBL" id="GL996510">
    <property type="protein sequence ID" value="EGV66348.1"/>
    <property type="molecule type" value="Genomic_DNA"/>
</dbReference>
<dbReference type="OrthoDB" id="2139606at2759"/>
<reference evidence="3 4" key="1">
    <citation type="journal article" date="2011" name="Proc. Natl. Acad. Sci. U.S.A.">
        <title>Comparative genomics of xylose-fermenting fungi for enhanced biofuel production.</title>
        <authorList>
            <person name="Wohlbach D.J."/>
            <person name="Kuo A."/>
            <person name="Sato T.K."/>
            <person name="Potts K.M."/>
            <person name="Salamov A.A."/>
            <person name="LaButti K.M."/>
            <person name="Sun H."/>
            <person name="Clum A."/>
            <person name="Pangilinan J.L."/>
            <person name="Lindquist E.A."/>
            <person name="Lucas S."/>
            <person name="Lapidus A."/>
            <person name="Jin M."/>
            <person name="Gunawan C."/>
            <person name="Balan V."/>
            <person name="Dale B.E."/>
            <person name="Jeffries T.W."/>
            <person name="Zinkel R."/>
            <person name="Barry K.W."/>
            <person name="Grigoriev I.V."/>
            <person name="Gasch A.P."/>
        </authorList>
    </citation>
    <scope>NUCLEOTIDE SEQUENCE [LARGE SCALE GENOMIC DNA]</scope>
    <source>
        <strain evidence="3">ATCC 10573</strain>
        <strain evidence="4">ATCC 10573 / BCRC 21748 / CBS 615 / JCM 9827 / NBRC 10315 / NRRL Y-1498 / VKM Y-70</strain>
    </source>
</reference>
<dbReference type="HOGENOM" id="CLU_043059_0_0_1"/>
<dbReference type="InterPro" id="IPR021100">
    <property type="entry name" value="N-glycosylation_EOS1"/>
</dbReference>
<dbReference type="KEGG" id="cten:90982012"/>
<dbReference type="PANTHER" id="PTHR28147">
    <property type="entry name" value="N-GLYCOSYLATION PROTEIN EOS1"/>
    <property type="match status" value="1"/>
</dbReference>
<dbReference type="GO" id="GO:0034599">
    <property type="term" value="P:cellular response to oxidative stress"/>
    <property type="evidence" value="ECO:0007669"/>
    <property type="project" value="InterPro"/>
</dbReference>
<sequence>MPLFDSLRRRLSHRLESHQIEEDYTPRNSRVQSRSNSIVFNENLRYDVGIYSSPLQTLDQGEAIPSYEASQLMHEQQQGSGNGNGTNVHGTDPLHHLPTSTSNLLNSDPITPNTNSMNVSRSGSVAAGSSTDSSNNSGGTSNKNKNKTLKSLGLKFLNARQHFALACCRDLSLIPCILGLFQSWGRAFFDAEIRNSTSLTQAKLPEHFLTGVWCIVAGYLSYSVLDSLMIRWIVTYSTSAAILRMLSMSTIIVTVEHYLLSSLSADGYKYGLHIWILISCCHTLVYIGQNFVTSNLDLKGKQKARFFDFYNIVVFAVVPVGLASFITMIGLLRSLLIVRLDIENSF</sequence>
<evidence type="ECO:0000256" key="1">
    <source>
        <dbReference type="SAM" id="MobiDB-lite"/>
    </source>
</evidence>
<dbReference type="Proteomes" id="UP000000707">
    <property type="component" value="Unassembled WGS sequence"/>
</dbReference>
<accession>G3AXD7</accession>
<dbReference type="Pfam" id="PF12326">
    <property type="entry name" value="EOS1"/>
    <property type="match status" value="2"/>
</dbReference>
<keyword evidence="2" id="KW-1133">Transmembrane helix</keyword>
<dbReference type="eggNOG" id="ENOG502QTWB">
    <property type="taxonomic scope" value="Eukaryota"/>
</dbReference>
<feature type="transmembrane region" description="Helical" evidence="2">
    <location>
        <begin position="309"/>
        <end position="332"/>
    </location>
</feature>
<evidence type="ECO:0000313" key="4">
    <source>
        <dbReference type="Proteomes" id="UP000000707"/>
    </source>
</evidence>
<keyword evidence="2" id="KW-0472">Membrane</keyword>
<dbReference type="EMBL" id="GL996510">
    <property type="protein sequence ID" value="EGV66347.1"/>
    <property type="molecule type" value="Genomic_DNA"/>
</dbReference>
<keyword evidence="2" id="KW-0812">Transmembrane</keyword>
<gene>
    <name evidence="3" type="ORF">CANTEDRAFT_117095</name>
</gene>
<dbReference type="PANTHER" id="PTHR28147:SF1">
    <property type="entry name" value="N-GLYCOSYLATION PROTEIN EOS1"/>
    <property type="match status" value="1"/>
</dbReference>
<organism evidence="4">
    <name type="scientific">Candida tenuis (strain ATCC 10573 / BCRC 21748 / CBS 615 / JCM 9827 / NBRC 10315 / NRRL Y-1498 / VKM Y-70)</name>
    <name type="common">Yeast</name>
    <name type="synonym">Yamadazyma tenuis</name>
    <dbReference type="NCBI Taxonomy" id="590646"/>
    <lineage>
        <taxon>Eukaryota</taxon>
        <taxon>Fungi</taxon>
        <taxon>Dikarya</taxon>
        <taxon>Ascomycota</taxon>
        <taxon>Saccharomycotina</taxon>
        <taxon>Pichiomycetes</taxon>
        <taxon>Debaryomycetaceae</taxon>
        <taxon>Yamadazyma</taxon>
    </lineage>
</organism>
<protein>
    <recommendedName>
        <fullName evidence="5">N-glycosylation protein EOS1</fullName>
    </recommendedName>
</protein>
<proteinExistence type="predicted"/>
<feature type="region of interest" description="Disordered" evidence="1">
    <location>
        <begin position="72"/>
        <end position="146"/>
    </location>
</feature>
<feature type="transmembrane region" description="Helical" evidence="2">
    <location>
        <begin position="240"/>
        <end position="260"/>
    </location>
</feature>
<dbReference type="GO" id="GO:0006487">
    <property type="term" value="P:protein N-linked glycosylation"/>
    <property type="evidence" value="ECO:0007669"/>
    <property type="project" value="TreeGrafter"/>
</dbReference>
<dbReference type="GO" id="GO:0005789">
    <property type="term" value="C:endoplasmic reticulum membrane"/>
    <property type="evidence" value="ECO:0007669"/>
    <property type="project" value="InterPro"/>
</dbReference>
<evidence type="ECO:0000313" key="3">
    <source>
        <dbReference type="EMBL" id="EGV66347.1"/>
    </source>
</evidence>
<feature type="transmembrane region" description="Helical" evidence="2">
    <location>
        <begin position="272"/>
        <end position="289"/>
    </location>
</feature>
<feature type="transmembrane region" description="Helical" evidence="2">
    <location>
        <begin position="208"/>
        <end position="234"/>
    </location>
</feature>